<organism evidence="2 3">
    <name type="scientific">Roseivivax marinus</name>
    <dbReference type="NCBI Taxonomy" id="1379903"/>
    <lineage>
        <taxon>Bacteria</taxon>
        <taxon>Pseudomonadati</taxon>
        <taxon>Pseudomonadota</taxon>
        <taxon>Alphaproteobacteria</taxon>
        <taxon>Rhodobacterales</taxon>
        <taxon>Roseobacteraceae</taxon>
        <taxon>Roseivivax</taxon>
    </lineage>
</organism>
<feature type="transmembrane region" description="Helical" evidence="1">
    <location>
        <begin position="113"/>
        <end position="136"/>
    </location>
</feature>
<dbReference type="Proteomes" id="UP000019063">
    <property type="component" value="Unassembled WGS sequence"/>
</dbReference>
<dbReference type="EMBL" id="AQQW01000001">
    <property type="protein sequence ID" value="ETW14762.1"/>
    <property type="molecule type" value="Genomic_DNA"/>
</dbReference>
<dbReference type="InterPro" id="IPR017850">
    <property type="entry name" value="Alkaline_phosphatase_core_sf"/>
</dbReference>
<keyword evidence="1" id="KW-0472">Membrane</keyword>
<name>W4HPR6_9RHOB</name>
<evidence type="ECO:0000313" key="2">
    <source>
        <dbReference type="EMBL" id="ETW14762.1"/>
    </source>
</evidence>
<keyword evidence="1" id="KW-1133">Transmembrane helix</keyword>
<sequence>MQAVRRGAALVLAALLLHLVLILPNHPGAMTPGALRLVPLELPALLLGLLAMPPRARATRAVRTGIVVALVTLSVLKIADLSMQTAFSRAFNPVGDARLAVAGLRLLDGSLGAAATALVVVGACVALALAAALLWWATGRWSRVELRPAPRRLAGGAAVIAASVAVAEIGAATGRWSLPVDPPGPAFTARTGVEKARMVARTRADLREFDRLAEVDRFAGRDDLFDRIDRDVVVIFVESYGRSSIDVPLYAPTHRATLAAAEERLRERGLAMRSAYLRAPTRGGQSWLSHATVMNGLTVNTAARYSAALRSDRQTIYHLAAGSGFRTAAVMPAITLAWPEADTMGFDTVLPAADLGYRGLPFDWVTMPDQFTLGALDRLLRSDDGRPRLFAQVALASSHAPWTPVAEMVPWDQLGDGTIFDAQAQAGDPPSVVWRDRDRVRDQYRLAIDYSLRATFDWIAETDDAPLVVVIGDHPPAGFVARTSSPDTPVHLVGPPDLVARIADWGWSKGLIPEETAPRWPMAALRDRFVRAFTATEINNGATN</sequence>
<keyword evidence="1" id="KW-0812">Transmembrane</keyword>
<dbReference type="Gene3D" id="3.40.720.10">
    <property type="entry name" value="Alkaline Phosphatase, subunit A"/>
    <property type="match status" value="1"/>
</dbReference>
<dbReference type="RefSeq" id="WP_043841718.1">
    <property type="nucleotide sequence ID" value="NZ_AQQW01000001.1"/>
</dbReference>
<dbReference type="STRING" id="1379903.ATO8_02605"/>
<feature type="transmembrane region" description="Helical" evidence="1">
    <location>
        <begin position="34"/>
        <end position="52"/>
    </location>
</feature>
<protein>
    <submittedName>
        <fullName evidence="2">Sulfatase</fullName>
    </submittedName>
</protein>
<dbReference type="PATRIC" id="fig|1317118.6.peg.542"/>
<evidence type="ECO:0000313" key="3">
    <source>
        <dbReference type="Proteomes" id="UP000019063"/>
    </source>
</evidence>
<accession>W4HPR6</accession>
<keyword evidence="3" id="KW-1185">Reference proteome</keyword>
<comment type="caution">
    <text evidence="2">The sequence shown here is derived from an EMBL/GenBank/DDBJ whole genome shotgun (WGS) entry which is preliminary data.</text>
</comment>
<dbReference type="SUPFAM" id="SSF53649">
    <property type="entry name" value="Alkaline phosphatase-like"/>
    <property type="match status" value="1"/>
</dbReference>
<proteinExistence type="predicted"/>
<feature type="transmembrane region" description="Helical" evidence="1">
    <location>
        <begin position="157"/>
        <end position="178"/>
    </location>
</feature>
<dbReference type="eggNOG" id="COG1368">
    <property type="taxonomic scope" value="Bacteria"/>
</dbReference>
<evidence type="ECO:0000256" key="1">
    <source>
        <dbReference type="SAM" id="Phobius"/>
    </source>
</evidence>
<feature type="transmembrane region" description="Helical" evidence="1">
    <location>
        <begin position="61"/>
        <end position="79"/>
    </location>
</feature>
<gene>
    <name evidence="2" type="ORF">ATO8_02605</name>
</gene>
<dbReference type="AlphaFoldDB" id="W4HPR6"/>
<reference evidence="2 3" key="1">
    <citation type="journal article" date="2014" name="Antonie Van Leeuwenhoek">
        <title>Roseivivax atlanticus sp. nov., isolated from surface seawater of the Atlantic Ocean.</title>
        <authorList>
            <person name="Li G."/>
            <person name="Lai Q."/>
            <person name="Liu X."/>
            <person name="Sun F."/>
            <person name="Shao Z."/>
        </authorList>
    </citation>
    <scope>NUCLEOTIDE SEQUENCE [LARGE SCALE GENOMIC DNA]</scope>
    <source>
        <strain evidence="2 3">22II-s10s</strain>
    </source>
</reference>